<reference evidence="3" key="1">
    <citation type="submission" date="2016-06" db="EMBL/GenBank/DDBJ databases">
        <title>Parallel loss of symbiosis genes in relatives of nitrogen-fixing non-legume Parasponia.</title>
        <authorList>
            <person name="Van Velzen R."/>
            <person name="Holmer R."/>
            <person name="Bu F."/>
            <person name="Rutten L."/>
            <person name="Van Zeijl A."/>
            <person name="Liu W."/>
            <person name="Santuari L."/>
            <person name="Cao Q."/>
            <person name="Sharma T."/>
            <person name="Shen D."/>
            <person name="Roswanjaya Y."/>
            <person name="Wardhani T."/>
            <person name="Kalhor M.S."/>
            <person name="Jansen J."/>
            <person name="Van den Hoogen J."/>
            <person name="Gungor B."/>
            <person name="Hartog M."/>
            <person name="Hontelez J."/>
            <person name="Verver J."/>
            <person name="Yang W.-C."/>
            <person name="Schijlen E."/>
            <person name="Repin R."/>
            <person name="Schilthuizen M."/>
            <person name="Schranz E."/>
            <person name="Heidstra R."/>
            <person name="Miyata K."/>
            <person name="Fedorova E."/>
            <person name="Kohlen W."/>
            <person name="Bisseling T."/>
            <person name="Smit S."/>
            <person name="Geurts R."/>
        </authorList>
    </citation>
    <scope>NUCLEOTIDE SEQUENCE [LARGE SCALE GENOMIC DNA]</scope>
    <source>
        <strain evidence="3">cv. WU1-14</strain>
    </source>
</reference>
<feature type="region of interest" description="Disordered" evidence="1">
    <location>
        <begin position="63"/>
        <end position="83"/>
    </location>
</feature>
<dbReference type="AlphaFoldDB" id="A0A2P5BIL2"/>
<gene>
    <name evidence="2" type="ORF">PanWU01x14_235940</name>
</gene>
<proteinExistence type="predicted"/>
<accession>A0A2P5BIL2</accession>
<keyword evidence="3" id="KW-1185">Reference proteome</keyword>
<name>A0A2P5BIL2_PARAD</name>
<evidence type="ECO:0000313" key="2">
    <source>
        <dbReference type="EMBL" id="PON48629.1"/>
    </source>
</evidence>
<organism evidence="2 3">
    <name type="scientific">Parasponia andersonii</name>
    <name type="common">Sponia andersonii</name>
    <dbReference type="NCBI Taxonomy" id="3476"/>
    <lineage>
        <taxon>Eukaryota</taxon>
        <taxon>Viridiplantae</taxon>
        <taxon>Streptophyta</taxon>
        <taxon>Embryophyta</taxon>
        <taxon>Tracheophyta</taxon>
        <taxon>Spermatophyta</taxon>
        <taxon>Magnoliopsida</taxon>
        <taxon>eudicotyledons</taxon>
        <taxon>Gunneridae</taxon>
        <taxon>Pentapetalae</taxon>
        <taxon>rosids</taxon>
        <taxon>fabids</taxon>
        <taxon>Rosales</taxon>
        <taxon>Cannabaceae</taxon>
        <taxon>Parasponia</taxon>
    </lineage>
</organism>
<dbReference type="EMBL" id="JXTB01000273">
    <property type="protein sequence ID" value="PON48629.1"/>
    <property type="molecule type" value="Genomic_DNA"/>
</dbReference>
<feature type="compositionally biased region" description="Polar residues" evidence="1">
    <location>
        <begin position="66"/>
        <end position="83"/>
    </location>
</feature>
<feature type="non-terminal residue" evidence="2">
    <location>
        <position position="1"/>
    </location>
</feature>
<dbReference type="Proteomes" id="UP000237105">
    <property type="component" value="Unassembled WGS sequence"/>
</dbReference>
<protein>
    <submittedName>
        <fullName evidence="2">Uncharacterized protein</fullName>
    </submittedName>
</protein>
<sequence>VRRGQVVLTERQFVQISPLTDSSHRRRRKPGYSGTGEIAVISARDLGKKSGRKRKTIDLSIGESLQAATPASPTLPEVQNTLE</sequence>
<evidence type="ECO:0000256" key="1">
    <source>
        <dbReference type="SAM" id="MobiDB-lite"/>
    </source>
</evidence>
<comment type="caution">
    <text evidence="2">The sequence shown here is derived from an EMBL/GenBank/DDBJ whole genome shotgun (WGS) entry which is preliminary data.</text>
</comment>
<evidence type="ECO:0000313" key="3">
    <source>
        <dbReference type="Proteomes" id="UP000237105"/>
    </source>
</evidence>